<keyword evidence="2" id="KW-1185">Reference proteome</keyword>
<accession>A0AAV4ED83</accession>
<dbReference type="EMBL" id="BMAT01010699">
    <property type="protein sequence ID" value="GFR58972.1"/>
    <property type="molecule type" value="Genomic_DNA"/>
</dbReference>
<dbReference type="AlphaFoldDB" id="A0AAV4ED83"/>
<protein>
    <submittedName>
        <fullName evidence="1">Uncharacterized protein</fullName>
    </submittedName>
</protein>
<reference evidence="1 2" key="1">
    <citation type="journal article" date="2021" name="Elife">
        <title>Chloroplast acquisition without the gene transfer in kleptoplastic sea slugs, Plakobranchus ocellatus.</title>
        <authorList>
            <person name="Maeda T."/>
            <person name="Takahashi S."/>
            <person name="Yoshida T."/>
            <person name="Shimamura S."/>
            <person name="Takaki Y."/>
            <person name="Nagai Y."/>
            <person name="Toyoda A."/>
            <person name="Suzuki Y."/>
            <person name="Arimoto A."/>
            <person name="Ishii H."/>
            <person name="Satoh N."/>
            <person name="Nishiyama T."/>
            <person name="Hasebe M."/>
            <person name="Maruyama T."/>
            <person name="Minagawa J."/>
            <person name="Obokata J."/>
            <person name="Shigenobu S."/>
        </authorList>
    </citation>
    <scope>NUCLEOTIDE SEQUENCE [LARGE SCALE GENOMIC DNA]</scope>
</reference>
<comment type="caution">
    <text evidence="1">The sequence shown here is derived from an EMBL/GenBank/DDBJ whole genome shotgun (WGS) entry which is preliminary data.</text>
</comment>
<gene>
    <name evidence="1" type="ORF">ElyMa_005374200</name>
</gene>
<organism evidence="1 2">
    <name type="scientific">Elysia marginata</name>
    <dbReference type="NCBI Taxonomy" id="1093978"/>
    <lineage>
        <taxon>Eukaryota</taxon>
        <taxon>Metazoa</taxon>
        <taxon>Spiralia</taxon>
        <taxon>Lophotrochozoa</taxon>
        <taxon>Mollusca</taxon>
        <taxon>Gastropoda</taxon>
        <taxon>Heterobranchia</taxon>
        <taxon>Euthyneura</taxon>
        <taxon>Panpulmonata</taxon>
        <taxon>Sacoglossa</taxon>
        <taxon>Placobranchoidea</taxon>
        <taxon>Plakobranchidae</taxon>
        <taxon>Elysia</taxon>
    </lineage>
</organism>
<name>A0AAV4ED83_9GAST</name>
<evidence type="ECO:0000313" key="1">
    <source>
        <dbReference type="EMBL" id="GFR58972.1"/>
    </source>
</evidence>
<proteinExistence type="predicted"/>
<dbReference type="Proteomes" id="UP000762676">
    <property type="component" value="Unassembled WGS sequence"/>
</dbReference>
<evidence type="ECO:0000313" key="2">
    <source>
        <dbReference type="Proteomes" id="UP000762676"/>
    </source>
</evidence>
<sequence>MQKKKKHFCNAFLLETNPRSTTTIQNVKPNRSSMQITSLSPRKYNVIVSARQVVFNVFWSCRELFTWNFRSKVKVNALSDIFHHSELSNTDSDLFAVVRTQSCNTAMLVRTSVAELKTP</sequence>